<dbReference type="InterPro" id="IPR019734">
    <property type="entry name" value="TPR_rpt"/>
</dbReference>
<reference evidence="2" key="2">
    <citation type="submission" date="2025-08" db="UniProtKB">
        <authorList>
            <consortium name="RefSeq"/>
        </authorList>
    </citation>
    <scope>IDENTIFICATION</scope>
    <source>
        <strain evidence="2">S238N-H82</strain>
        <tissue evidence="2">Testes</tissue>
    </source>
</reference>
<sequence length="434" mass="47675">MTGVRGAASIQYVKRVCEMKSQHPGNCPQYRRMQKNQPSFLHRWTTDNNRLVSQYLTEDHDAALLLCEFQRLVKEIQGLPPQVPSLCVELPVVFNLCYLQYTSTPQGGADQLDLSTTICGALQRALRASQSGQAVLTVERLLTSDPDVTVLLKHVLQLAQGSKGTAIVEPVCLLATLLALCYLGRERDKAVAILQIVKERGTQTSSESGERTAAAGEGCALRPHLIPSSVLGTDDLLRPVGPPVHYLLSCCLYLDGNIAGCLQELDRQTAEQAFLPASYLKGYVLYVEKRYEESILALQACLNSPSSDLCTKARVLNLMGCCCAQQGKPHTAIQLFREALRCDFSHHSALYNISLQYLALGLGDVELETLNLLVTALENDETRKDSCKNQVLDPVLQLDSTAPGTATLLTSPHTCIPLHQALYVLAKRCLELER</sequence>
<reference evidence="1" key="1">
    <citation type="journal article" date="2020" name="Nat. Ecol. Evol.">
        <title>Deeply conserved synteny resolves early events in vertebrate evolution.</title>
        <authorList>
            <person name="Simakov O."/>
            <person name="Marletaz F."/>
            <person name="Yue J.X."/>
            <person name="O'Connell B."/>
            <person name="Jenkins J."/>
            <person name="Brandt A."/>
            <person name="Calef R."/>
            <person name="Tung C.H."/>
            <person name="Huang T.K."/>
            <person name="Schmutz J."/>
            <person name="Satoh N."/>
            <person name="Yu J.K."/>
            <person name="Putnam N.H."/>
            <person name="Green R.E."/>
            <person name="Rokhsar D.S."/>
        </authorList>
    </citation>
    <scope>NUCLEOTIDE SEQUENCE [LARGE SCALE GENOMIC DNA]</scope>
    <source>
        <strain evidence="1">S238N-H82</strain>
    </source>
</reference>
<name>A0A9J7LP45_BRAFL</name>
<evidence type="ECO:0000313" key="1">
    <source>
        <dbReference type="Proteomes" id="UP000001554"/>
    </source>
</evidence>
<dbReference type="InterPro" id="IPR011990">
    <property type="entry name" value="TPR-like_helical_dom_sf"/>
</dbReference>
<evidence type="ECO:0000313" key="2">
    <source>
        <dbReference type="RefSeq" id="XP_035685788.1"/>
    </source>
</evidence>
<dbReference type="GeneID" id="118422375"/>
<dbReference type="AlphaFoldDB" id="A0A9J7LP45"/>
<dbReference type="OrthoDB" id="5978071at2759"/>
<gene>
    <name evidence="2" type="primary">LOC118422375</name>
</gene>
<dbReference type="PANTHER" id="PTHR15254:SF2">
    <property type="entry name" value="FANCONI ANEMIA GROUP G PROTEIN"/>
    <property type="match status" value="1"/>
</dbReference>
<proteinExistence type="predicted"/>
<organism evidence="1 2">
    <name type="scientific">Branchiostoma floridae</name>
    <name type="common">Florida lancelet</name>
    <name type="synonym">Amphioxus</name>
    <dbReference type="NCBI Taxonomy" id="7739"/>
    <lineage>
        <taxon>Eukaryota</taxon>
        <taxon>Metazoa</taxon>
        <taxon>Chordata</taxon>
        <taxon>Cephalochordata</taxon>
        <taxon>Leptocardii</taxon>
        <taxon>Amphioxiformes</taxon>
        <taxon>Branchiostomatidae</taxon>
        <taxon>Branchiostoma</taxon>
    </lineage>
</organism>
<dbReference type="SMART" id="SM00028">
    <property type="entry name" value="TPR"/>
    <property type="match status" value="2"/>
</dbReference>
<dbReference type="GO" id="GO:0036297">
    <property type="term" value="P:interstrand cross-link repair"/>
    <property type="evidence" value="ECO:0007669"/>
    <property type="project" value="InterPro"/>
</dbReference>
<dbReference type="Gene3D" id="1.25.40.10">
    <property type="entry name" value="Tetratricopeptide repeat domain"/>
    <property type="match status" value="1"/>
</dbReference>
<keyword evidence="1" id="KW-1185">Reference proteome</keyword>
<dbReference type="SUPFAM" id="SSF48452">
    <property type="entry name" value="TPR-like"/>
    <property type="match status" value="1"/>
</dbReference>
<dbReference type="PANTHER" id="PTHR15254">
    <property type="entry name" value="FANCONI ANEMIA GROUP G PROTEIN FAMILY MEMBER"/>
    <property type="match status" value="1"/>
</dbReference>
<dbReference type="KEGG" id="bfo:118422375"/>
<dbReference type="RefSeq" id="XP_035685788.1">
    <property type="nucleotide sequence ID" value="XM_035829895.1"/>
</dbReference>
<protein>
    <submittedName>
        <fullName evidence="2">Uncharacterized protein LOC118422375</fullName>
    </submittedName>
</protein>
<dbReference type="OMA" id="RVCEMKS"/>
<dbReference type="Proteomes" id="UP000001554">
    <property type="component" value="Chromosome 9"/>
</dbReference>
<accession>A0A9J7LP45</accession>
<dbReference type="GO" id="GO:0043240">
    <property type="term" value="C:Fanconi anaemia nuclear complex"/>
    <property type="evidence" value="ECO:0007669"/>
    <property type="project" value="InterPro"/>
</dbReference>
<dbReference type="InterPro" id="IPR039684">
    <property type="entry name" value="FANCG"/>
</dbReference>